<dbReference type="GO" id="GO:0007160">
    <property type="term" value="P:cell-matrix adhesion"/>
    <property type="evidence" value="ECO:0007669"/>
    <property type="project" value="InterPro"/>
</dbReference>
<dbReference type="GO" id="GO:0005764">
    <property type="term" value="C:lysosome"/>
    <property type="evidence" value="ECO:0007669"/>
    <property type="project" value="TreeGrafter"/>
</dbReference>
<dbReference type="EMBL" id="CACVKT020008476">
    <property type="protein sequence ID" value="CAC5415690.1"/>
    <property type="molecule type" value="Genomic_DNA"/>
</dbReference>
<evidence type="ECO:0000313" key="2">
    <source>
        <dbReference type="EMBL" id="CAC5415690.1"/>
    </source>
</evidence>
<dbReference type="OrthoDB" id="10001248at2759"/>
<proteinExistence type="predicted"/>
<feature type="chain" id="PRO_5026803026" evidence="1">
    <location>
        <begin position="23"/>
        <end position="216"/>
    </location>
</feature>
<reference evidence="2 3" key="1">
    <citation type="submission" date="2020-06" db="EMBL/GenBank/DDBJ databases">
        <authorList>
            <person name="Li R."/>
            <person name="Bekaert M."/>
        </authorList>
    </citation>
    <scope>NUCLEOTIDE SEQUENCE [LARGE SCALE GENOMIC DNA]</scope>
    <source>
        <strain evidence="3">wild</strain>
    </source>
</reference>
<accession>A0A6J8E5E9</accession>
<evidence type="ECO:0000256" key="1">
    <source>
        <dbReference type="SAM" id="SignalP"/>
    </source>
</evidence>
<keyword evidence="1" id="KW-0732">Signal</keyword>
<dbReference type="GO" id="GO:0005509">
    <property type="term" value="F:calcium ion binding"/>
    <property type="evidence" value="ECO:0007669"/>
    <property type="project" value="InterPro"/>
</dbReference>
<dbReference type="InterPro" id="IPR001299">
    <property type="entry name" value="Ependymin"/>
</dbReference>
<dbReference type="Pfam" id="PF00811">
    <property type="entry name" value="Ependymin"/>
    <property type="match status" value="1"/>
</dbReference>
<name>A0A6J8E5E9_MYTCO</name>
<gene>
    <name evidence="2" type="ORF">MCOR_48372</name>
</gene>
<dbReference type="PANTHER" id="PTHR10697:SF13">
    <property type="entry name" value="RICIN B LECTIN DOMAIN-CONTAINING PROTEIN"/>
    <property type="match status" value="1"/>
</dbReference>
<dbReference type="GO" id="GO:0005576">
    <property type="term" value="C:extracellular region"/>
    <property type="evidence" value="ECO:0007669"/>
    <property type="project" value="InterPro"/>
</dbReference>
<evidence type="ECO:0000313" key="3">
    <source>
        <dbReference type="Proteomes" id="UP000507470"/>
    </source>
</evidence>
<organism evidence="2 3">
    <name type="scientific">Mytilus coruscus</name>
    <name type="common">Sea mussel</name>
    <dbReference type="NCBI Taxonomy" id="42192"/>
    <lineage>
        <taxon>Eukaryota</taxon>
        <taxon>Metazoa</taxon>
        <taxon>Spiralia</taxon>
        <taxon>Lophotrochozoa</taxon>
        <taxon>Mollusca</taxon>
        <taxon>Bivalvia</taxon>
        <taxon>Autobranchia</taxon>
        <taxon>Pteriomorphia</taxon>
        <taxon>Mytilida</taxon>
        <taxon>Mytiloidea</taxon>
        <taxon>Mytilidae</taxon>
        <taxon>Mytilinae</taxon>
        <taxon>Mytilus</taxon>
    </lineage>
</organism>
<sequence>MEEHTIAFVFSLLAYATATTQACSFPVQLQGFEGIWMGYLKNGTGGAVEGGFQITYDVKRQKSVMIGEGQNMGSLFHEHVLDDYANGKEYVVLNGKCTIMPLKRKMLTGIPSDAKKIMSSYYGFDDKKIDIDMYSFPYEGSQITISVMKEGCVPMGEHITGKSFLLDVGFMGMTSGVKNATVFDIPKPCQRSMPLRFLEHNNVEFLRNTRHFSSIH</sequence>
<dbReference type="Proteomes" id="UP000507470">
    <property type="component" value="Unassembled WGS sequence"/>
</dbReference>
<dbReference type="AlphaFoldDB" id="A0A6J8E5E9"/>
<protein>
    <submittedName>
        <fullName evidence="2">Uncharacterized protein</fullName>
    </submittedName>
</protein>
<keyword evidence="3" id="KW-1185">Reference proteome</keyword>
<dbReference type="PANTHER" id="PTHR10697">
    <property type="entry name" value="MAMMALIAN EPENDYMIN-RELATED PROTEIN 1"/>
    <property type="match status" value="1"/>
</dbReference>
<feature type="signal peptide" evidence="1">
    <location>
        <begin position="1"/>
        <end position="22"/>
    </location>
</feature>